<reference evidence="16 17" key="1">
    <citation type="submission" date="2017-10" db="EMBL/GenBank/DDBJ databases">
        <title>Comparative genomics in systemic dimorphic fungi from Ajellomycetaceae.</title>
        <authorList>
            <person name="Munoz J.F."/>
            <person name="Mcewen J.G."/>
            <person name="Clay O.K."/>
            <person name="Cuomo C.A."/>
        </authorList>
    </citation>
    <scope>NUCLEOTIDE SEQUENCE [LARGE SCALE GENOMIC DNA]</scope>
    <source>
        <strain evidence="16 17">UAMH7299</strain>
    </source>
</reference>
<dbReference type="GO" id="GO:0006289">
    <property type="term" value="P:nucleotide-excision repair"/>
    <property type="evidence" value="ECO:0007669"/>
    <property type="project" value="UniProtKB-UniRule"/>
</dbReference>
<feature type="region of interest" description="Disordered" evidence="15">
    <location>
        <begin position="82"/>
        <end position="141"/>
    </location>
</feature>
<evidence type="ECO:0000256" key="1">
    <source>
        <dbReference type="ARBA" id="ARBA00002817"/>
    </source>
</evidence>
<keyword evidence="8 14" id="KW-0862">Zinc</keyword>
<dbReference type="EMBL" id="PDNA01000011">
    <property type="protein sequence ID" value="PGH26965.1"/>
    <property type="molecule type" value="Genomic_DNA"/>
</dbReference>
<dbReference type="InterPro" id="IPR036465">
    <property type="entry name" value="vWFA_dom_sf"/>
</dbReference>
<comment type="caution">
    <text evidence="16">The sequence shown here is derived from an EMBL/GenBank/DDBJ whole genome shotgun (WGS) entry which is preliminary data.</text>
</comment>
<evidence type="ECO:0000256" key="5">
    <source>
        <dbReference type="ARBA" id="ARBA00022723"/>
    </source>
</evidence>
<dbReference type="Gene3D" id="3.40.50.410">
    <property type="entry name" value="von Willebrand factor, type A domain"/>
    <property type="match status" value="1"/>
</dbReference>
<evidence type="ECO:0000313" key="17">
    <source>
        <dbReference type="Proteomes" id="UP000224634"/>
    </source>
</evidence>
<name>A0A2B7Z044_POLH7</name>
<dbReference type="InterPro" id="IPR004600">
    <property type="entry name" value="TFIIH_Tfb4/GTF2H3"/>
</dbReference>
<evidence type="ECO:0000256" key="10">
    <source>
        <dbReference type="ARBA" id="ARBA00023163"/>
    </source>
</evidence>
<dbReference type="GO" id="GO:0000439">
    <property type="term" value="C:transcription factor TFIIH core complex"/>
    <property type="evidence" value="ECO:0007669"/>
    <property type="project" value="UniProtKB-UniRule"/>
</dbReference>
<evidence type="ECO:0000256" key="3">
    <source>
        <dbReference type="ARBA" id="ARBA00005273"/>
    </source>
</evidence>
<keyword evidence="9 14" id="KW-0805">Transcription regulation</keyword>
<evidence type="ECO:0000256" key="4">
    <source>
        <dbReference type="ARBA" id="ARBA00021280"/>
    </source>
</evidence>
<dbReference type="OrthoDB" id="17307at2759"/>
<keyword evidence="10 14" id="KW-0804">Transcription</keyword>
<evidence type="ECO:0000256" key="11">
    <source>
        <dbReference type="ARBA" id="ARBA00023204"/>
    </source>
</evidence>
<feature type="compositionally biased region" description="Polar residues" evidence="15">
    <location>
        <begin position="127"/>
        <end position="141"/>
    </location>
</feature>
<proteinExistence type="inferred from homology"/>
<evidence type="ECO:0000256" key="6">
    <source>
        <dbReference type="ARBA" id="ARBA00022763"/>
    </source>
</evidence>
<feature type="compositionally biased region" description="Low complexity" evidence="15">
    <location>
        <begin position="85"/>
        <end position="94"/>
    </location>
</feature>
<dbReference type="Proteomes" id="UP000224634">
    <property type="component" value="Unassembled WGS sequence"/>
</dbReference>
<comment type="similarity">
    <text evidence="3 14">Belongs to the TFB4 family.</text>
</comment>
<keyword evidence="5 14" id="KW-0479">Metal-binding</keyword>
<keyword evidence="7 14" id="KW-0863">Zinc-finger</keyword>
<comment type="subcellular location">
    <subcellularLocation>
        <location evidence="2 14">Nucleus</location>
    </subcellularLocation>
</comment>
<evidence type="ECO:0000256" key="8">
    <source>
        <dbReference type="ARBA" id="ARBA00022833"/>
    </source>
</evidence>
<evidence type="ECO:0000313" key="16">
    <source>
        <dbReference type="EMBL" id="PGH26965.1"/>
    </source>
</evidence>
<feature type="region of interest" description="Disordered" evidence="15">
    <location>
        <begin position="200"/>
        <end position="235"/>
    </location>
</feature>
<sequence length="430" mass="45291">MDSIDDSSASAAATPPPPSLLTIILDTNPHAWALLHPSLPLSTAIANLLVFINAHLAVNYANTVAVIASHCNRAQWLYPTHKDNSSATISSTSSRNDDTAASRSRAGEGGGDRTNGSHVDADGDVDMTSNNNNPTNDSLHNTYRPFRIIEEQLTRNLKALLSSTSAADVSSTTSTQISGALTLALAYINRETIAYTDAHGGSASKLDHSTSHISSAGLPPPPGSSNLPSSSTSSSTSGLQSRILILSVSSATTSAHQYIPIMNSIFACQRLHIPIDILKLTGDAVFLQQAADATRGIYMSLSANPRGLLQYLMLAFLPDQRARTHLIMPTTIDVDFRAACFCHRNVVDVGYVCSICLSIFCQPPAGGVCLTCGEHLEVPSEYAGKPVVLAARKKKRKKGNTAGAGSRNGAASGTATPTPTPTPMQTPRMS</sequence>
<keyword evidence="6 14" id="KW-0227">DNA damage</keyword>
<gene>
    <name evidence="16" type="ORF">AJ80_01349</name>
</gene>
<dbReference type="AlphaFoldDB" id="A0A2B7Z044"/>
<evidence type="ECO:0000256" key="12">
    <source>
        <dbReference type="ARBA" id="ARBA00023242"/>
    </source>
</evidence>
<keyword evidence="17" id="KW-1185">Reference proteome</keyword>
<keyword evidence="11 14" id="KW-0234">DNA repair</keyword>
<dbReference type="GO" id="GO:0006355">
    <property type="term" value="P:regulation of DNA-templated transcription"/>
    <property type="evidence" value="ECO:0007669"/>
    <property type="project" value="InterPro"/>
</dbReference>
<dbReference type="GO" id="GO:0005675">
    <property type="term" value="C:transcription factor TFIIH holo complex"/>
    <property type="evidence" value="ECO:0007669"/>
    <property type="project" value="UniProtKB-UniRule"/>
</dbReference>
<evidence type="ECO:0000256" key="2">
    <source>
        <dbReference type="ARBA" id="ARBA00004123"/>
    </source>
</evidence>
<evidence type="ECO:0000256" key="13">
    <source>
        <dbReference type="ARBA" id="ARBA00033341"/>
    </source>
</evidence>
<evidence type="ECO:0000256" key="14">
    <source>
        <dbReference type="RuleBase" id="RU368090"/>
    </source>
</evidence>
<dbReference type="STRING" id="1447883.A0A2B7Z044"/>
<evidence type="ECO:0000256" key="7">
    <source>
        <dbReference type="ARBA" id="ARBA00022771"/>
    </source>
</evidence>
<feature type="compositionally biased region" description="Low complexity" evidence="15">
    <location>
        <begin position="400"/>
        <end position="417"/>
    </location>
</feature>
<accession>A0A2B7Z044</accession>
<organism evidence="16 17">
    <name type="scientific">Polytolypa hystricis (strain UAMH7299)</name>
    <dbReference type="NCBI Taxonomy" id="1447883"/>
    <lineage>
        <taxon>Eukaryota</taxon>
        <taxon>Fungi</taxon>
        <taxon>Dikarya</taxon>
        <taxon>Ascomycota</taxon>
        <taxon>Pezizomycotina</taxon>
        <taxon>Eurotiomycetes</taxon>
        <taxon>Eurotiomycetidae</taxon>
        <taxon>Onygenales</taxon>
        <taxon>Onygenales incertae sedis</taxon>
        <taxon>Polytolypa</taxon>
    </lineage>
</organism>
<comment type="subunit">
    <text evidence="14">Component of the 7-subunit TFIIH core complex composed of XPB/SSL2, XPD/RAD3, SSL1, TFB1, TFB2, TFB4 and TFB5, which is active in NER. The core complex associates with the 3-subunit CTD-kinase module TFIIK composed of CCL1, KIN28 and TFB3 to form the 10-subunit holoenzyme (holo-TFIIH) active in transcription.</text>
</comment>
<feature type="region of interest" description="Disordered" evidence="15">
    <location>
        <begin position="393"/>
        <end position="430"/>
    </location>
</feature>
<dbReference type="FunFam" id="3.40.50.410:FF:000084">
    <property type="entry name" value="Transcription factor TFIIH subunit Tfb4, putative"/>
    <property type="match status" value="1"/>
</dbReference>
<keyword evidence="12 14" id="KW-0539">Nucleus</keyword>
<dbReference type="GO" id="GO:0008270">
    <property type="term" value="F:zinc ion binding"/>
    <property type="evidence" value="ECO:0007669"/>
    <property type="project" value="UniProtKB-KW"/>
</dbReference>
<evidence type="ECO:0000256" key="9">
    <source>
        <dbReference type="ARBA" id="ARBA00023015"/>
    </source>
</evidence>
<dbReference type="Pfam" id="PF03850">
    <property type="entry name" value="Tfb4"/>
    <property type="match status" value="1"/>
</dbReference>
<evidence type="ECO:0000256" key="15">
    <source>
        <dbReference type="SAM" id="MobiDB-lite"/>
    </source>
</evidence>
<protein>
    <recommendedName>
        <fullName evidence="4 14">General transcription and DNA repair factor IIH subunit TFB4</fullName>
        <shortName evidence="14">TFIIH subunit TFB4</shortName>
    </recommendedName>
    <alternativeName>
        <fullName evidence="13 14">RNA polymerase II transcription factor B subunit 4</fullName>
    </alternativeName>
</protein>
<comment type="function">
    <text evidence="1 14">Component of the general transcription and DNA repair factor IIH (TFIIH) core complex, which is involved in general and transcription-coupled nucleotide excision repair (NER) of damaged DNA and, when complexed to TFIIK, in RNA transcription by RNA polymerase II. In NER, TFIIH acts by opening DNA around the lesion to allow the excision of the damaged oligonucleotide and its replacement by a new DNA fragment. In transcription, TFIIH has an essential role in transcription initiation. When the pre-initiation complex (PIC) has been established, TFIIH is required for promoter opening and promoter escape. Phosphorylation of the C-terminal tail (CTD) of the largest subunit of RNA polymerase II by the kinase module TFIIK controls the initiation of transcription.</text>
</comment>
<dbReference type="PANTHER" id="PTHR12831">
    <property type="entry name" value="TRANSCRIPTION INITIATION FACTOR IIH TFIIH , POLYPEPTIDE 3-RELATED"/>
    <property type="match status" value="1"/>
</dbReference>
<dbReference type="PANTHER" id="PTHR12831:SF0">
    <property type="entry name" value="GENERAL TRANSCRIPTION FACTOR IIH SUBUNIT 3"/>
    <property type="match status" value="1"/>
</dbReference>
<feature type="compositionally biased region" description="Low complexity" evidence="15">
    <location>
        <begin position="224"/>
        <end position="235"/>
    </location>
</feature>